<name>A0A481YY25_9VIRU</name>
<accession>A0A481YY25</accession>
<proteinExistence type="predicted"/>
<sequence length="73" mass="8095">MNREYNIFANDYTGPGNVYNPGLVLFTVMDGNCCRNGCKVKRAALFLNLACLWQGLPRRAKGGTSFIKVDSSF</sequence>
<organism evidence="1">
    <name type="scientific">Marseillevirus LCMAC202</name>
    <dbReference type="NCBI Taxonomy" id="2506606"/>
    <lineage>
        <taxon>Viruses</taxon>
        <taxon>Varidnaviria</taxon>
        <taxon>Bamfordvirae</taxon>
        <taxon>Nucleocytoviricota</taxon>
        <taxon>Megaviricetes</taxon>
        <taxon>Pimascovirales</taxon>
        <taxon>Pimascovirales incertae sedis</taxon>
        <taxon>Marseilleviridae</taxon>
    </lineage>
</organism>
<dbReference type="EMBL" id="MK500373">
    <property type="protein sequence ID" value="QBK88029.1"/>
    <property type="molecule type" value="Genomic_DNA"/>
</dbReference>
<reference evidence="1" key="1">
    <citation type="journal article" date="2019" name="MBio">
        <title>Virus Genomes from Deep Sea Sediments Expand the Ocean Megavirome and Support Independent Origins of Viral Gigantism.</title>
        <authorList>
            <person name="Backstrom D."/>
            <person name="Yutin N."/>
            <person name="Jorgensen S.L."/>
            <person name="Dharamshi J."/>
            <person name="Homa F."/>
            <person name="Zaremba-Niedwiedzka K."/>
            <person name="Spang A."/>
            <person name="Wolf Y.I."/>
            <person name="Koonin E.V."/>
            <person name="Ettema T.J."/>
        </authorList>
    </citation>
    <scope>NUCLEOTIDE SEQUENCE</scope>
</reference>
<protein>
    <submittedName>
        <fullName evidence="1">Uncharacterized protein</fullName>
    </submittedName>
</protein>
<gene>
    <name evidence="1" type="ORF">LCMAC202_03910</name>
</gene>
<evidence type="ECO:0000313" key="1">
    <source>
        <dbReference type="EMBL" id="QBK88029.1"/>
    </source>
</evidence>